<protein>
    <recommendedName>
        <fullName evidence="1">Zinc-ribbon domain-containing protein</fullName>
    </recommendedName>
</protein>
<evidence type="ECO:0000313" key="4">
    <source>
        <dbReference type="Proteomes" id="UP000323522"/>
    </source>
</evidence>
<gene>
    <name evidence="2" type="ORF">ABIC99_000727</name>
    <name evidence="3" type="ORF">EWH46_16510</name>
</gene>
<dbReference type="Proteomes" id="UP000323522">
    <property type="component" value="Chromosome"/>
</dbReference>
<accession>A0A5C1Q2A6</accession>
<dbReference type="EMBL" id="JBEPLS010000002">
    <property type="protein sequence ID" value="MET3602943.1"/>
    <property type="molecule type" value="Genomic_DNA"/>
</dbReference>
<feature type="domain" description="Zinc-ribbon" evidence="1">
    <location>
        <begin position="4"/>
        <end position="121"/>
    </location>
</feature>
<name>A0A5C1Q2A6_9BURK</name>
<evidence type="ECO:0000313" key="5">
    <source>
        <dbReference type="Proteomes" id="UP001549111"/>
    </source>
</evidence>
<dbReference type="RefSeq" id="WP_149504830.1">
    <property type="nucleotide sequence ID" value="NZ_CP035708.1"/>
</dbReference>
<proteinExistence type="predicted"/>
<evidence type="ECO:0000313" key="3">
    <source>
        <dbReference type="EMBL" id="QEN02203.1"/>
    </source>
</evidence>
<dbReference type="Proteomes" id="UP001549111">
    <property type="component" value="Unassembled WGS sequence"/>
</dbReference>
<dbReference type="Pfam" id="PF15887">
    <property type="entry name" value="Peptidase_Mx"/>
    <property type="match status" value="1"/>
</dbReference>
<dbReference type="AlphaFoldDB" id="A0A5C1Q2A6"/>
<dbReference type="KEGG" id="snn:EWH46_16510"/>
<evidence type="ECO:0000259" key="1">
    <source>
        <dbReference type="Pfam" id="PF10005"/>
    </source>
</evidence>
<keyword evidence="5" id="KW-1185">Reference proteome</keyword>
<organism evidence="3 4">
    <name type="scientific">Sphaerotilus sulfidivorans</name>
    <dbReference type="NCBI Taxonomy" id="639200"/>
    <lineage>
        <taxon>Bacteria</taxon>
        <taxon>Pseudomonadati</taxon>
        <taxon>Pseudomonadota</taxon>
        <taxon>Betaproteobacteria</taxon>
        <taxon>Burkholderiales</taxon>
        <taxon>Sphaerotilaceae</taxon>
        <taxon>Sphaerotilus</taxon>
    </lineage>
</organism>
<evidence type="ECO:0000313" key="2">
    <source>
        <dbReference type="EMBL" id="MET3602943.1"/>
    </source>
</evidence>
<dbReference type="Pfam" id="PF10005">
    <property type="entry name" value="Zn_ribbon_DZR_6"/>
    <property type="match status" value="1"/>
</dbReference>
<dbReference type="PIRSF" id="PIRSF012641">
    <property type="entry name" value="UCP012641"/>
    <property type="match status" value="1"/>
</dbReference>
<dbReference type="EMBL" id="CP035708">
    <property type="protein sequence ID" value="QEN02203.1"/>
    <property type="molecule type" value="Genomic_DNA"/>
</dbReference>
<sequence>MNTYHCSHCGQTVFFENTRCEGCGHALAFDPATMSLLAWQPGPDGTLQPSTAALAPEAAQALQQRAAGGRLRPCAHHALPHGADAAPASQGVCNWLSDADDADGGPLCLSCRCTEVLPALDRPGNLEAWSRLETAKRRLLHGLLAAGLPIPRRPVDPQGLAFRFLEELPDAPEPVLTGHDHGLITVSIAEADDATREARRAAMHEPYRTLLGHFRHEIGHFYWDQLIAKDERRLAAFRALFGDERADYGQALERHYREGAPADWPQRHISAYATMHPWEDWAETWAHWMHISDSLDTASHWGVRLQGDPVAGPAVEPDTALAALPGTRDFRRVLVDEWLPLSRFLNSMGRSLGQGDAWPFVVADPVLDRLAFVHQTVREAALSRSTPAG</sequence>
<dbReference type="InterPro" id="IPR011201">
    <property type="entry name" value="Zinc-ribbon_6_bact"/>
</dbReference>
<reference evidence="2 5" key="2">
    <citation type="submission" date="2024-06" db="EMBL/GenBank/DDBJ databases">
        <title>Genomic Encyclopedia of Type Strains, Phase IV (KMG-IV): sequencing the most valuable type-strain genomes for metagenomic binning, comparative biology and taxonomic classification.</title>
        <authorList>
            <person name="Goeker M."/>
        </authorList>
    </citation>
    <scope>NUCLEOTIDE SEQUENCE [LARGE SCALE GENOMIC DNA]</scope>
    <source>
        <strain evidence="2 5">D-501</strain>
    </source>
</reference>
<dbReference type="OrthoDB" id="256753at2"/>
<dbReference type="InterPro" id="IPR031321">
    <property type="entry name" value="UCP012641"/>
</dbReference>
<reference evidence="3 4" key="1">
    <citation type="submission" date="2019-02" db="EMBL/GenBank/DDBJ databases">
        <title>Complete Genome Sequence and Methylome Analysis of Sphaerotilus natans subsp. sulfidivorans D-507.</title>
        <authorList>
            <person name="Fomenkov A."/>
            <person name="Gridneva E."/>
            <person name="Smolyakov D."/>
            <person name="Dubinina G."/>
            <person name="Vincze T."/>
            <person name="Grabovich M."/>
            <person name="Roberts R.J."/>
        </authorList>
    </citation>
    <scope>NUCLEOTIDE SEQUENCE [LARGE SCALE GENOMIC DNA]</scope>
    <source>
        <strain evidence="3 4">D-507</strain>
    </source>
</reference>